<comment type="caution">
    <text evidence="1">The sequence shown here is derived from an EMBL/GenBank/DDBJ whole genome shotgun (WGS) entry which is preliminary data.</text>
</comment>
<dbReference type="InterPro" id="IPR006311">
    <property type="entry name" value="TAT_signal"/>
</dbReference>
<gene>
    <name evidence="1" type="ORF">C1702_10655</name>
</gene>
<dbReference type="Gene3D" id="3.40.50.10610">
    <property type="entry name" value="ABC-type transport auxiliary lipoprotein component"/>
    <property type="match status" value="1"/>
</dbReference>
<organism evidence="1 2">
    <name type="scientific">Caldimonas thermodepolymerans</name>
    <dbReference type="NCBI Taxonomy" id="215580"/>
    <lineage>
        <taxon>Bacteria</taxon>
        <taxon>Pseudomonadati</taxon>
        <taxon>Pseudomonadota</taxon>
        <taxon>Betaproteobacteria</taxon>
        <taxon>Burkholderiales</taxon>
        <taxon>Sphaerotilaceae</taxon>
        <taxon>Caldimonas</taxon>
    </lineage>
</organism>
<proteinExistence type="predicted"/>
<name>A0A2S5T3Z3_9BURK</name>
<keyword evidence="2" id="KW-1185">Reference proteome</keyword>
<accession>A0A2S5T3Z3</accession>
<evidence type="ECO:0000313" key="2">
    <source>
        <dbReference type="Proteomes" id="UP000239406"/>
    </source>
</evidence>
<protein>
    <submittedName>
        <fullName evidence="1">Uncharacterized protein</fullName>
    </submittedName>
</protein>
<sequence>MTHASATPLPAPRRRPLRLAACAALLALLGACAGPRPAATLLTLPPTPPAAATPTMAPGPVVVVRRIALPEYLQSRRVRYRSGSSTLEEWPHVAWAERIDVGASRHLVAGLRAALPGWVVCESDCPSGPDERLLKVELASFDYDRAARTVHGEARISIAAPAAPQRLLRTTVHREALAVGADTPEGQAQAMAQLLQQVARAAAAELEASRGTPR</sequence>
<dbReference type="PROSITE" id="PS51318">
    <property type="entry name" value="TAT"/>
    <property type="match status" value="1"/>
</dbReference>
<dbReference type="EMBL" id="PSNY01000010">
    <property type="protein sequence ID" value="PPE69649.1"/>
    <property type="molecule type" value="Genomic_DNA"/>
</dbReference>
<dbReference type="AlphaFoldDB" id="A0A2S5T3Z3"/>
<reference evidence="1 2" key="1">
    <citation type="submission" date="2018-02" db="EMBL/GenBank/DDBJ databases">
        <title>Reclassifiation of [Polyangium] brachysporum DSM 7029 as Guopingzhaonella breviflexa gen. nov., sp. nov., a member of the family Comamonadaceae.</title>
        <authorList>
            <person name="Tang B."/>
        </authorList>
    </citation>
    <scope>NUCLEOTIDE SEQUENCE [LARGE SCALE GENOMIC DNA]</scope>
    <source>
        <strain evidence="1 2">DSM 15344</strain>
    </source>
</reference>
<dbReference type="InterPro" id="IPR005586">
    <property type="entry name" value="ABC_trans_aux"/>
</dbReference>
<dbReference type="Proteomes" id="UP000239406">
    <property type="component" value="Unassembled WGS sequence"/>
</dbReference>
<dbReference type="Pfam" id="PF03886">
    <property type="entry name" value="ABC_trans_aux"/>
    <property type="match status" value="1"/>
</dbReference>
<evidence type="ECO:0000313" key="1">
    <source>
        <dbReference type="EMBL" id="PPE69649.1"/>
    </source>
</evidence>
<dbReference type="SUPFAM" id="SSF159594">
    <property type="entry name" value="XCC0632-like"/>
    <property type="match status" value="1"/>
</dbReference>
<dbReference type="RefSeq" id="WP_104357685.1">
    <property type="nucleotide sequence ID" value="NZ_CP064338.1"/>
</dbReference>